<dbReference type="SUPFAM" id="SSF53850">
    <property type="entry name" value="Periplasmic binding protein-like II"/>
    <property type="match status" value="1"/>
</dbReference>
<sequence>MTITFLTGSDVTNATTAKDLIAGFQAQNPDITVKVDSQSGGSSADNAVKTKLATDTMDDVFYYNSGSLFQALNADTKLVNLSDQAWAGTLEADFKRVVSTSKGLYGAPLGTSLAGGVMYNRDVYKRLNLSVPKDWAEFLANSQKIKAAGITAVEQTFGDTWTSQILILADFANITAQSAAWADDYTANKAKYATQPALASFEHLADLKKNGLLNADFASAKNDAGLKAVAEGTAGHYPMLSSLISTVKQNSPDKIDNIGFFPLPADNAADTRLTVWEPSALYIPRTTTGAKLDAAKKFVAFALSKEGCDIQNKDLTPSGPYVTSACALPKDVPSLLNDMTPYFQQKLTGPALEFLSPVKGPNLENIAVQVGSGISAAKDGAALYDDDVKKQAQQLGLKGW</sequence>
<proteinExistence type="inferred from homology"/>
<evidence type="ECO:0000313" key="3">
    <source>
        <dbReference type="EMBL" id="GLL08050.1"/>
    </source>
</evidence>
<reference evidence="3" key="1">
    <citation type="journal article" date="2014" name="Int. J. Syst. Evol. Microbiol.">
        <title>Complete genome sequence of Corynebacterium casei LMG S-19264T (=DSM 44701T), isolated from a smear-ripened cheese.</title>
        <authorList>
            <consortium name="US DOE Joint Genome Institute (JGI-PGF)"/>
            <person name="Walter F."/>
            <person name="Albersmeier A."/>
            <person name="Kalinowski J."/>
            <person name="Ruckert C."/>
        </authorList>
    </citation>
    <scope>NUCLEOTIDE SEQUENCE</scope>
    <source>
        <strain evidence="3">VKM Ac-1321</strain>
    </source>
</reference>
<evidence type="ECO:0008006" key="5">
    <source>
        <dbReference type="Google" id="ProtNLM"/>
    </source>
</evidence>
<dbReference type="PANTHER" id="PTHR43649">
    <property type="entry name" value="ARABINOSE-BINDING PROTEIN-RELATED"/>
    <property type="match status" value="1"/>
</dbReference>
<evidence type="ECO:0000256" key="2">
    <source>
        <dbReference type="ARBA" id="ARBA00022448"/>
    </source>
</evidence>
<comment type="similarity">
    <text evidence="1">Belongs to the bacterial solute-binding protein 1 family.</text>
</comment>
<keyword evidence="4" id="KW-1185">Reference proteome</keyword>
<dbReference type="Gene3D" id="3.40.190.10">
    <property type="entry name" value="Periplasmic binding protein-like II"/>
    <property type="match status" value="2"/>
</dbReference>
<dbReference type="AlphaFoldDB" id="A0A9W6NS73"/>
<organism evidence="3 4">
    <name type="scientific">Dactylosporangium matsuzakiense</name>
    <dbReference type="NCBI Taxonomy" id="53360"/>
    <lineage>
        <taxon>Bacteria</taxon>
        <taxon>Bacillati</taxon>
        <taxon>Actinomycetota</taxon>
        <taxon>Actinomycetes</taxon>
        <taxon>Micromonosporales</taxon>
        <taxon>Micromonosporaceae</taxon>
        <taxon>Dactylosporangium</taxon>
    </lineage>
</organism>
<gene>
    <name evidence="3" type="ORF">GCM10017581_098100</name>
</gene>
<dbReference type="Proteomes" id="UP001143480">
    <property type="component" value="Unassembled WGS sequence"/>
</dbReference>
<dbReference type="PANTHER" id="PTHR43649:SF29">
    <property type="entry name" value="OSMOPROTECTIVE COMPOUNDS-BINDING PROTEIN GGTB"/>
    <property type="match status" value="1"/>
</dbReference>
<dbReference type="EMBL" id="BSFP01000123">
    <property type="protein sequence ID" value="GLL08050.1"/>
    <property type="molecule type" value="Genomic_DNA"/>
</dbReference>
<dbReference type="Pfam" id="PF01547">
    <property type="entry name" value="SBP_bac_1"/>
    <property type="match status" value="1"/>
</dbReference>
<accession>A0A9W6NS73</accession>
<protein>
    <recommendedName>
        <fullName evidence="5">Carbohydrate ABC transporter substrate-binding protein (CUT1 family)</fullName>
    </recommendedName>
</protein>
<keyword evidence="2" id="KW-0813">Transport</keyword>
<comment type="caution">
    <text evidence="3">The sequence shown here is derived from an EMBL/GenBank/DDBJ whole genome shotgun (WGS) entry which is preliminary data.</text>
</comment>
<evidence type="ECO:0000256" key="1">
    <source>
        <dbReference type="ARBA" id="ARBA00008520"/>
    </source>
</evidence>
<evidence type="ECO:0000313" key="4">
    <source>
        <dbReference type="Proteomes" id="UP001143480"/>
    </source>
</evidence>
<reference evidence="3" key="2">
    <citation type="submission" date="2023-01" db="EMBL/GenBank/DDBJ databases">
        <authorList>
            <person name="Sun Q."/>
            <person name="Evtushenko L."/>
        </authorList>
    </citation>
    <scope>NUCLEOTIDE SEQUENCE</scope>
    <source>
        <strain evidence="3">VKM Ac-1321</strain>
    </source>
</reference>
<dbReference type="InterPro" id="IPR050490">
    <property type="entry name" value="Bact_solute-bd_prot1"/>
</dbReference>
<dbReference type="InterPro" id="IPR006059">
    <property type="entry name" value="SBP"/>
</dbReference>
<name>A0A9W6NS73_9ACTN</name>